<dbReference type="SMART" id="SM00267">
    <property type="entry name" value="GGDEF"/>
    <property type="match status" value="1"/>
</dbReference>
<dbReference type="PROSITE" id="PS50887">
    <property type="entry name" value="GGDEF"/>
    <property type="match status" value="1"/>
</dbReference>
<evidence type="ECO:0000256" key="1">
    <source>
        <dbReference type="ARBA" id="ARBA00012528"/>
    </source>
</evidence>
<dbReference type="Pfam" id="PF00990">
    <property type="entry name" value="GGDEF"/>
    <property type="match status" value="1"/>
</dbReference>
<name>A0ABN6S7D5_9BACT</name>
<dbReference type="InterPro" id="IPR043128">
    <property type="entry name" value="Rev_trsase/Diguanyl_cyclase"/>
</dbReference>
<keyword evidence="5" id="KW-1185">Reference proteome</keyword>
<evidence type="ECO:0000259" key="3">
    <source>
        <dbReference type="PROSITE" id="PS50887"/>
    </source>
</evidence>
<dbReference type="NCBIfam" id="TIGR00254">
    <property type="entry name" value="GGDEF"/>
    <property type="match status" value="1"/>
</dbReference>
<dbReference type="PANTHER" id="PTHR45138:SF9">
    <property type="entry name" value="DIGUANYLATE CYCLASE DGCM-RELATED"/>
    <property type="match status" value="1"/>
</dbReference>
<sequence>MPRQAIKRGRRPELMWGLGLDEMLKQQIEDGVGPGFHIRNFPTDSLPLGKDLSQDEKPSAAWIPWSVWSDFPEYRKEEYRDQDSTQRILIQSGEDKPLEMDQVLAEGFLTVVRTPLTRPKIQDVMFRAKEVTSMYSDIYRMTEEILLERELLARKTDQLMFLNKVLASATESLDASTILANAKDTLSLVLPIKMLHAAFWNHQQESEVADVEIFLNGKMPPESESIWVENIMASANFMGSGPVNGFNILHTDSARRPEYALMPEDGKLVTMPLTAGHETFGCLALLCEPGYRLGKDQVETFRSAVNHIGLALRNALTFKEVKRRADHDGLTRVFNRHSFEERLVYEIKRRRRYNHDLSLLMVDLDHFKQVNDTYGHMAGDMVLQKIGEILTTTFRTTDLAARYGGEEFVVLLPHTTEEAAWKLAERVRSVIADCNFHFDNQDFTITASIGVASVEGGALTTDDDLIIKADKALYQAKNNGRNMVVVSGQKPINRNRSAMQ</sequence>
<dbReference type="InterPro" id="IPR029016">
    <property type="entry name" value="GAF-like_dom_sf"/>
</dbReference>
<dbReference type="EMBL" id="AP026709">
    <property type="protein sequence ID" value="BDQ38026.1"/>
    <property type="molecule type" value="Genomic_DNA"/>
</dbReference>
<dbReference type="PANTHER" id="PTHR45138">
    <property type="entry name" value="REGULATORY COMPONENTS OF SENSORY TRANSDUCTION SYSTEM"/>
    <property type="match status" value="1"/>
</dbReference>
<comment type="catalytic activity">
    <reaction evidence="2">
        <text>2 GTP = 3',3'-c-di-GMP + 2 diphosphate</text>
        <dbReference type="Rhea" id="RHEA:24898"/>
        <dbReference type="ChEBI" id="CHEBI:33019"/>
        <dbReference type="ChEBI" id="CHEBI:37565"/>
        <dbReference type="ChEBI" id="CHEBI:58805"/>
        <dbReference type="EC" id="2.7.7.65"/>
    </reaction>
</comment>
<evidence type="ECO:0000256" key="2">
    <source>
        <dbReference type="ARBA" id="ARBA00034247"/>
    </source>
</evidence>
<feature type="domain" description="GGDEF" evidence="3">
    <location>
        <begin position="355"/>
        <end position="489"/>
    </location>
</feature>
<dbReference type="EC" id="2.7.7.65" evidence="1"/>
<dbReference type="SUPFAM" id="SSF55073">
    <property type="entry name" value="Nucleotide cyclase"/>
    <property type="match status" value="1"/>
</dbReference>
<evidence type="ECO:0000313" key="5">
    <source>
        <dbReference type="Proteomes" id="UP001317742"/>
    </source>
</evidence>
<dbReference type="InterPro" id="IPR000160">
    <property type="entry name" value="GGDEF_dom"/>
</dbReference>
<organism evidence="4 5">
    <name type="scientific">Pseudodesulfovibrio nedwellii</name>
    <dbReference type="NCBI Taxonomy" id="2973072"/>
    <lineage>
        <taxon>Bacteria</taxon>
        <taxon>Pseudomonadati</taxon>
        <taxon>Thermodesulfobacteriota</taxon>
        <taxon>Desulfovibrionia</taxon>
        <taxon>Desulfovibrionales</taxon>
        <taxon>Desulfovibrionaceae</taxon>
    </lineage>
</organism>
<evidence type="ECO:0000313" key="4">
    <source>
        <dbReference type="EMBL" id="BDQ38026.1"/>
    </source>
</evidence>
<dbReference type="RefSeq" id="WP_281760534.1">
    <property type="nucleotide sequence ID" value="NZ_AP026709.1"/>
</dbReference>
<dbReference type="InterPro" id="IPR029787">
    <property type="entry name" value="Nucleotide_cyclase"/>
</dbReference>
<reference evidence="4 5" key="1">
    <citation type="submission" date="2022-08" db="EMBL/GenBank/DDBJ databases">
        <title>Genome Sequence of the sulphate-reducing bacterium, Pseudodesulfovibrio sp. SYK.</title>
        <authorList>
            <person name="Kondo R."/>
            <person name="Kataoka T."/>
        </authorList>
    </citation>
    <scope>NUCLEOTIDE SEQUENCE [LARGE SCALE GENOMIC DNA]</scope>
    <source>
        <strain evidence="4 5">SYK</strain>
    </source>
</reference>
<dbReference type="Gene3D" id="3.30.450.40">
    <property type="match status" value="1"/>
</dbReference>
<dbReference type="SUPFAM" id="SSF55781">
    <property type="entry name" value="GAF domain-like"/>
    <property type="match status" value="1"/>
</dbReference>
<dbReference type="Proteomes" id="UP001317742">
    <property type="component" value="Chromosome"/>
</dbReference>
<proteinExistence type="predicted"/>
<dbReference type="Gene3D" id="3.30.70.270">
    <property type="match status" value="1"/>
</dbReference>
<accession>A0ABN6S7D5</accession>
<dbReference type="CDD" id="cd01949">
    <property type="entry name" value="GGDEF"/>
    <property type="match status" value="1"/>
</dbReference>
<gene>
    <name evidence="4" type="ORF">SYK_23860</name>
</gene>
<dbReference type="InterPro" id="IPR050469">
    <property type="entry name" value="Diguanylate_Cyclase"/>
</dbReference>
<protein>
    <recommendedName>
        <fullName evidence="1">diguanylate cyclase</fullName>
        <ecNumber evidence="1">2.7.7.65</ecNumber>
    </recommendedName>
</protein>